<dbReference type="InParanoid" id="A0A543AW64"/>
<keyword evidence="2" id="KW-1185">Reference proteome</keyword>
<dbReference type="EMBL" id="VFOW01000001">
    <property type="protein sequence ID" value="TQL76823.1"/>
    <property type="molecule type" value="Genomic_DNA"/>
</dbReference>
<name>A0A543AW64_9ACTN</name>
<comment type="caution">
    <text evidence="1">The sequence shown here is derived from an EMBL/GenBank/DDBJ whole genome shotgun (WGS) entry which is preliminary data.</text>
</comment>
<dbReference type="Proteomes" id="UP000317043">
    <property type="component" value="Unassembled WGS sequence"/>
</dbReference>
<sequence>MTMKTKTDTSTYVYFVAYTHPRGTGMCEAIRTGPITDWNDILDITQAIRNKHSFDWVNLSGYQLMSGPNTCTTFGCHGTATGQEVEQ</sequence>
<proteinExistence type="predicted"/>
<accession>A0A543AW64</accession>
<protein>
    <submittedName>
        <fullName evidence="1">Uncharacterized protein</fullName>
    </submittedName>
</protein>
<evidence type="ECO:0000313" key="2">
    <source>
        <dbReference type="Proteomes" id="UP000317043"/>
    </source>
</evidence>
<evidence type="ECO:0000313" key="1">
    <source>
        <dbReference type="EMBL" id="TQL76823.1"/>
    </source>
</evidence>
<dbReference type="RefSeq" id="WP_142038811.1">
    <property type="nucleotide sequence ID" value="NZ_JBHTGS010000001.1"/>
</dbReference>
<gene>
    <name evidence="1" type="ORF">FB566_2363</name>
</gene>
<dbReference type="AlphaFoldDB" id="A0A543AW64"/>
<reference evidence="1 2" key="1">
    <citation type="submission" date="2019-06" db="EMBL/GenBank/DDBJ databases">
        <title>Sequencing the genomes of 1000 actinobacteria strains.</title>
        <authorList>
            <person name="Klenk H.-P."/>
        </authorList>
    </citation>
    <scope>NUCLEOTIDE SEQUENCE [LARGE SCALE GENOMIC DNA]</scope>
    <source>
        <strain evidence="1 2">DSM 45928</strain>
    </source>
</reference>
<organism evidence="1 2">
    <name type="scientific">Stackebrandtia endophytica</name>
    <dbReference type="NCBI Taxonomy" id="1496996"/>
    <lineage>
        <taxon>Bacteria</taxon>
        <taxon>Bacillati</taxon>
        <taxon>Actinomycetota</taxon>
        <taxon>Actinomycetes</taxon>
        <taxon>Glycomycetales</taxon>
        <taxon>Glycomycetaceae</taxon>
        <taxon>Stackebrandtia</taxon>
    </lineage>
</organism>